<dbReference type="AlphaFoldDB" id="A0A875RPE7"/>
<keyword evidence="3" id="KW-0206">Cytoskeleton</keyword>
<accession>A0A875RPE7</accession>
<evidence type="ECO:0000256" key="4">
    <source>
        <dbReference type="SAM" id="Coils"/>
    </source>
</evidence>
<dbReference type="GO" id="GO:0005874">
    <property type="term" value="C:microtubule"/>
    <property type="evidence" value="ECO:0007669"/>
    <property type="project" value="UniProtKB-KW"/>
</dbReference>
<evidence type="ECO:0000313" key="6">
    <source>
        <dbReference type="Proteomes" id="UP000662931"/>
    </source>
</evidence>
<sequence>MGPSQIQIKASALQRLSKEKSIYEQELKENEEEVKKIEAQMTTASDKEKEDLKYTLKVAVRIRDESKRMIPNIKAKTQEVLKDLKEYLMTNGSENDDTVKKVIKEAERASK</sequence>
<dbReference type="Gene3D" id="1.20.58.90">
    <property type="match status" value="1"/>
</dbReference>
<keyword evidence="6" id="KW-1185">Reference proteome</keyword>
<dbReference type="InterPro" id="IPR036126">
    <property type="entry name" value="TBCA_sf"/>
</dbReference>
<gene>
    <name evidence="5" type="ORF">FOA43_002299</name>
</gene>
<dbReference type="GO" id="GO:0007023">
    <property type="term" value="P:post-chaperonin tubulin folding pathway"/>
    <property type="evidence" value="ECO:0007669"/>
    <property type="project" value="UniProtKB-UniRule"/>
</dbReference>
<dbReference type="EMBL" id="CP064813">
    <property type="protein sequence ID" value="QPG74960.1"/>
    <property type="molecule type" value="Genomic_DNA"/>
</dbReference>
<dbReference type="KEGG" id="bnn:FOA43_002299"/>
<reference evidence="5" key="1">
    <citation type="submission" date="2020-10" db="EMBL/GenBank/DDBJ databases">
        <authorList>
            <person name="Roach M.J.R."/>
        </authorList>
    </citation>
    <scope>NUCLEOTIDE SEQUENCE</scope>
    <source>
        <strain evidence="5">CBS 1945</strain>
    </source>
</reference>
<evidence type="ECO:0000256" key="3">
    <source>
        <dbReference type="RuleBase" id="RU364030"/>
    </source>
</evidence>
<evidence type="ECO:0000313" key="5">
    <source>
        <dbReference type="EMBL" id="QPG74960.1"/>
    </source>
</evidence>
<comment type="subcellular location">
    <subcellularLocation>
        <location evidence="3">Cytoplasm</location>
        <location evidence="3">Cytoskeleton</location>
    </subcellularLocation>
</comment>
<dbReference type="RefSeq" id="XP_038778525.1">
    <property type="nucleotide sequence ID" value="XM_038922597.1"/>
</dbReference>
<proteinExistence type="inferred from homology"/>
<keyword evidence="4" id="KW-0175">Coiled coil</keyword>
<dbReference type="OrthoDB" id="296187at2759"/>
<keyword evidence="2 3" id="KW-0143">Chaperone</keyword>
<keyword evidence="3" id="KW-0493">Microtubule</keyword>
<dbReference type="GO" id="GO:0007021">
    <property type="term" value="P:tubulin complex assembly"/>
    <property type="evidence" value="ECO:0007669"/>
    <property type="project" value="UniProtKB-UniRule"/>
</dbReference>
<dbReference type="Proteomes" id="UP000662931">
    <property type="component" value="Chromosome 2"/>
</dbReference>
<protein>
    <recommendedName>
        <fullName evidence="3">Tubulin-specific chaperone A</fullName>
    </recommendedName>
</protein>
<keyword evidence="3" id="KW-0963">Cytoplasm</keyword>
<dbReference type="GeneID" id="62195700"/>
<comment type="subunit">
    <text evidence="3">Supercomplex made of cofactors A to E. Cofactors A and D function by capturing and stabilizing tubulin in a quasi-native conformation. Cofactor E binds to the cofactor D-tubulin complex; interaction with cofactor C then causes the release of tubulin polypeptides that are committed to the native state.</text>
</comment>
<evidence type="ECO:0000256" key="2">
    <source>
        <dbReference type="ARBA" id="ARBA00023186"/>
    </source>
</evidence>
<dbReference type="GO" id="GO:0048487">
    <property type="term" value="F:beta-tubulin binding"/>
    <property type="evidence" value="ECO:0007669"/>
    <property type="project" value="InterPro"/>
</dbReference>
<dbReference type="Pfam" id="PF02970">
    <property type="entry name" value="TBCA"/>
    <property type="match status" value="1"/>
</dbReference>
<dbReference type="SUPFAM" id="SSF46988">
    <property type="entry name" value="Tubulin chaperone cofactor A"/>
    <property type="match status" value="1"/>
</dbReference>
<comment type="similarity">
    <text evidence="1 3">Belongs to the TBCA family.</text>
</comment>
<organism evidence="5 6">
    <name type="scientific">Eeniella nana</name>
    <name type="common">Yeast</name>
    <name type="synonym">Brettanomyces nanus</name>
    <dbReference type="NCBI Taxonomy" id="13502"/>
    <lineage>
        <taxon>Eukaryota</taxon>
        <taxon>Fungi</taxon>
        <taxon>Dikarya</taxon>
        <taxon>Ascomycota</taxon>
        <taxon>Saccharomycotina</taxon>
        <taxon>Pichiomycetes</taxon>
        <taxon>Pichiales</taxon>
        <taxon>Pichiaceae</taxon>
        <taxon>Brettanomyces</taxon>
    </lineage>
</organism>
<name>A0A875RPE7_EENNA</name>
<feature type="coiled-coil region" evidence="4">
    <location>
        <begin position="13"/>
        <end position="47"/>
    </location>
</feature>
<dbReference type="InterPro" id="IPR004226">
    <property type="entry name" value="TBCA"/>
</dbReference>
<evidence type="ECO:0000256" key="1">
    <source>
        <dbReference type="ARBA" id="ARBA00006806"/>
    </source>
</evidence>